<dbReference type="Proteomes" id="UP000016924">
    <property type="component" value="Unassembled WGS sequence"/>
</dbReference>
<dbReference type="HOGENOM" id="CLU_010194_5_2_1"/>
<comment type="similarity">
    <text evidence="2 12">Belongs to the short-chain dehydrogenases/reductases (SDR) family.</text>
</comment>
<sequence>MVVSIARLALSPYMTGAALLILRYGPDSVREELTRFLGNNLHLLSTSLKWLLALGLTSKVNSLLSRWAENKWIWKNGKTAWRWENEVAVITGGSNGIGAHVVRRLVSRGVKVAVLDIQPLSKDLEDSKNIHYYKCDIASREAVQQAAEAIRSDLGNPTILINNAGMGTPGTILDQSSKDLRTIFDVNLISHFYTVQEFLPSMLAQRKGHIISVASLASFAAAAGMVNYACTKAGVLAFHEGLNQELKHRFQCPEIKTTVVHPGWTRTNLTAPLEGNIKKAGIVMLDSEVVADGIVGQIFKGESAQIILPENMKNATGLRGWPTWLQELLRDKSKDITVLTQ</sequence>
<evidence type="ECO:0000256" key="4">
    <source>
        <dbReference type="ARBA" id="ARBA00022857"/>
    </source>
</evidence>
<gene>
    <name evidence="13" type="ORF">W97_08677</name>
</gene>
<evidence type="ECO:0000256" key="7">
    <source>
        <dbReference type="ARBA" id="ARBA00023098"/>
    </source>
</evidence>
<keyword evidence="6" id="KW-0560">Oxidoreductase</keyword>
<evidence type="ECO:0000256" key="6">
    <source>
        <dbReference type="ARBA" id="ARBA00023002"/>
    </source>
</evidence>
<keyword evidence="7" id="KW-0443">Lipid metabolism</keyword>
<dbReference type="RefSeq" id="XP_007784734.1">
    <property type="nucleotide sequence ID" value="XM_007786544.1"/>
</dbReference>
<dbReference type="Gene3D" id="3.40.50.720">
    <property type="entry name" value="NAD(P)-binding Rossmann-like Domain"/>
    <property type="match status" value="1"/>
</dbReference>
<evidence type="ECO:0000256" key="10">
    <source>
        <dbReference type="ARBA" id="ARBA00068717"/>
    </source>
</evidence>
<reference evidence="14" key="1">
    <citation type="submission" date="2012-06" db="EMBL/GenBank/DDBJ databases">
        <title>The genome sequence of Coniosporium apollinis CBS 100218.</title>
        <authorList>
            <consortium name="The Broad Institute Genome Sequencing Platform"/>
            <person name="Cuomo C."/>
            <person name="Gorbushina A."/>
            <person name="Noack S."/>
            <person name="Walker B."/>
            <person name="Young S.K."/>
            <person name="Zeng Q."/>
            <person name="Gargeya S."/>
            <person name="Fitzgerald M."/>
            <person name="Haas B."/>
            <person name="Abouelleil A."/>
            <person name="Alvarado L."/>
            <person name="Arachchi H.M."/>
            <person name="Berlin A.M."/>
            <person name="Chapman S.B."/>
            <person name="Goldberg J."/>
            <person name="Griggs A."/>
            <person name="Gujja S."/>
            <person name="Hansen M."/>
            <person name="Howarth C."/>
            <person name="Imamovic A."/>
            <person name="Larimer J."/>
            <person name="McCowan C."/>
            <person name="Montmayeur A."/>
            <person name="Murphy C."/>
            <person name="Neiman D."/>
            <person name="Pearson M."/>
            <person name="Priest M."/>
            <person name="Roberts A."/>
            <person name="Saif S."/>
            <person name="Shea T."/>
            <person name="Sisk P."/>
            <person name="Sykes S."/>
            <person name="Wortman J."/>
            <person name="Nusbaum C."/>
            <person name="Birren B."/>
        </authorList>
    </citation>
    <scope>NUCLEOTIDE SEQUENCE [LARGE SCALE GENOMIC DNA]</scope>
    <source>
        <strain evidence="14">CBS 100218</strain>
    </source>
</reference>
<name>R7Z5H1_CONA1</name>
<keyword evidence="8" id="KW-0472">Membrane</keyword>
<dbReference type="EMBL" id="JH767613">
    <property type="protein sequence ID" value="EON69417.1"/>
    <property type="molecule type" value="Genomic_DNA"/>
</dbReference>
<dbReference type="AlphaFoldDB" id="R7Z5H1"/>
<dbReference type="PANTHER" id="PTHR24322:SF736">
    <property type="entry name" value="RETINOL DEHYDROGENASE 10"/>
    <property type="match status" value="1"/>
</dbReference>
<evidence type="ECO:0000313" key="13">
    <source>
        <dbReference type="EMBL" id="EON69417.1"/>
    </source>
</evidence>
<keyword evidence="4" id="KW-0521">NADP</keyword>
<accession>R7Z5H1</accession>
<dbReference type="SUPFAM" id="SSF51735">
    <property type="entry name" value="NAD(P)-binding Rossmann-fold domains"/>
    <property type="match status" value="1"/>
</dbReference>
<dbReference type="OrthoDB" id="10253736at2759"/>
<evidence type="ECO:0000256" key="2">
    <source>
        <dbReference type="ARBA" id="ARBA00006484"/>
    </source>
</evidence>
<evidence type="ECO:0000256" key="12">
    <source>
        <dbReference type="RuleBase" id="RU000363"/>
    </source>
</evidence>
<dbReference type="PRINTS" id="PR00080">
    <property type="entry name" value="SDRFAMILY"/>
</dbReference>
<evidence type="ECO:0000256" key="9">
    <source>
        <dbReference type="ARBA" id="ARBA00059620"/>
    </source>
</evidence>
<evidence type="ECO:0000256" key="11">
    <source>
        <dbReference type="ARBA" id="ARBA00082544"/>
    </source>
</evidence>
<organism evidence="13 14">
    <name type="scientific">Coniosporium apollinis (strain CBS 100218)</name>
    <name type="common">Rock-inhabiting black yeast</name>
    <dbReference type="NCBI Taxonomy" id="1168221"/>
    <lineage>
        <taxon>Eukaryota</taxon>
        <taxon>Fungi</taxon>
        <taxon>Dikarya</taxon>
        <taxon>Ascomycota</taxon>
        <taxon>Pezizomycotina</taxon>
        <taxon>Dothideomycetes</taxon>
        <taxon>Dothideomycetes incertae sedis</taxon>
        <taxon>Coniosporium</taxon>
    </lineage>
</organism>
<dbReference type="GeneID" id="19905988"/>
<evidence type="ECO:0000256" key="1">
    <source>
        <dbReference type="ARBA" id="ARBA00004141"/>
    </source>
</evidence>
<dbReference type="OMA" id="WDINQAN"/>
<dbReference type="eggNOG" id="KOG1201">
    <property type="taxonomic scope" value="Eukaryota"/>
</dbReference>
<dbReference type="FunFam" id="3.40.50.720:FF:000131">
    <property type="entry name" value="Short-chain dehydrogenase/reductase 3"/>
    <property type="match status" value="1"/>
</dbReference>
<evidence type="ECO:0000256" key="8">
    <source>
        <dbReference type="ARBA" id="ARBA00023136"/>
    </source>
</evidence>
<dbReference type="STRING" id="1168221.R7Z5H1"/>
<dbReference type="PANTHER" id="PTHR24322">
    <property type="entry name" value="PKSB"/>
    <property type="match status" value="1"/>
</dbReference>
<keyword evidence="3" id="KW-0812">Transmembrane</keyword>
<protein>
    <recommendedName>
        <fullName evidence="10">Short-chain dehydrogenase/reductase 3</fullName>
    </recommendedName>
    <alternativeName>
        <fullName evidence="11">Retinal short-chain dehydrogenase/reductase 1</fullName>
    </alternativeName>
</protein>
<dbReference type="GO" id="GO:0052650">
    <property type="term" value="F:all-trans-retinol dehydrogenase (NADP+) activity"/>
    <property type="evidence" value="ECO:0007669"/>
    <property type="project" value="UniProtKB-ARBA"/>
</dbReference>
<keyword evidence="5" id="KW-1133">Transmembrane helix</keyword>
<comment type="subcellular location">
    <subcellularLocation>
        <location evidence="1">Membrane</location>
        <topology evidence="1">Multi-pass membrane protein</topology>
    </subcellularLocation>
</comment>
<evidence type="ECO:0000256" key="3">
    <source>
        <dbReference type="ARBA" id="ARBA00022692"/>
    </source>
</evidence>
<comment type="function">
    <text evidence="9">Catalyzes the reduction of all-trans-retinal to all-trans-retinol in the presence of NADPH.</text>
</comment>
<dbReference type="PRINTS" id="PR00081">
    <property type="entry name" value="GDHRDH"/>
</dbReference>
<evidence type="ECO:0000256" key="5">
    <source>
        <dbReference type="ARBA" id="ARBA00022989"/>
    </source>
</evidence>
<dbReference type="Pfam" id="PF00106">
    <property type="entry name" value="adh_short"/>
    <property type="match status" value="1"/>
</dbReference>
<dbReference type="GO" id="GO:0016020">
    <property type="term" value="C:membrane"/>
    <property type="evidence" value="ECO:0007669"/>
    <property type="project" value="UniProtKB-SubCell"/>
</dbReference>
<proteinExistence type="inferred from homology"/>
<keyword evidence="14" id="KW-1185">Reference proteome</keyword>
<evidence type="ECO:0000313" key="14">
    <source>
        <dbReference type="Proteomes" id="UP000016924"/>
    </source>
</evidence>
<dbReference type="InterPro" id="IPR036291">
    <property type="entry name" value="NAD(P)-bd_dom_sf"/>
</dbReference>
<dbReference type="InterPro" id="IPR002347">
    <property type="entry name" value="SDR_fam"/>
</dbReference>